<feature type="non-terminal residue" evidence="2">
    <location>
        <position position="120"/>
    </location>
</feature>
<protein>
    <submittedName>
        <fullName evidence="2">Uncharacterized protein</fullName>
    </submittedName>
</protein>
<gene>
    <name evidence="1" type="ORF">FOZ62_006002</name>
    <name evidence="2" type="ORF">FOZ63_006614</name>
</gene>
<keyword evidence="3" id="KW-1185">Reference proteome</keyword>
<evidence type="ECO:0000313" key="4">
    <source>
        <dbReference type="Proteomes" id="UP000574390"/>
    </source>
</evidence>
<sequence>NNRIPSIWPHPKFRIRCFAQLEEDSGKIVISRNQQGIPDDNQLQVVSARCEYNTLTSILAGFHIHKEDAEEALEQEDADHRSPPRLHWTNGIGKKIALADEIHRQVELYILTTSPADSIQ</sequence>
<reference evidence="3 4" key="1">
    <citation type="submission" date="2020-04" db="EMBL/GenBank/DDBJ databases">
        <title>Perkinsus olseni comparative genomics.</title>
        <authorList>
            <person name="Bogema D.R."/>
        </authorList>
    </citation>
    <scope>NUCLEOTIDE SEQUENCE [LARGE SCALE GENOMIC DNA]</scope>
    <source>
        <strain evidence="1">ATCC PRA-205</strain>
        <strain evidence="2 3">ATCC PRA-207</strain>
    </source>
</reference>
<dbReference type="EMBL" id="JABANM010017187">
    <property type="protein sequence ID" value="KAF4728194.1"/>
    <property type="molecule type" value="Genomic_DNA"/>
</dbReference>
<dbReference type="AlphaFoldDB" id="A0A7J6TVS6"/>
<proteinExistence type="predicted"/>
<evidence type="ECO:0000313" key="2">
    <source>
        <dbReference type="EMBL" id="KAF4749363.1"/>
    </source>
</evidence>
<feature type="non-terminal residue" evidence="2">
    <location>
        <position position="1"/>
    </location>
</feature>
<evidence type="ECO:0000313" key="1">
    <source>
        <dbReference type="EMBL" id="KAF4728194.1"/>
    </source>
</evidence>
<comment type="caution">
    <text evidence="2">The sequence shown here is derived from an EMBL/GenBank/DDBJ whole genome shotgun (WGS) entry which is preliminary data.</text>
</comment>
<dbReference type="Proteomes" id="UP000553632">
    <property type="component" value="Unassembled WGS sequence"/>
</dbReference>
<dbReference type="EMBL" id="JABANO010007913">
    <property type="protein sequence ID" value="KAF4749363.1"/>
    <property type="molecule type" value="Genomic_DNA"/>
</dbReference>
<name>A0A7J6TVS6_PEROL</name>
<accession>A0A7J6TVS6</accession>
<organism evidence="2 3">
    <name type="scientific">Perkinsus olseni</name>
    <name type="common">Perkinsus atlanticus</name>
    <dbReference type="NCBI Taxonomy" id="32597"/>
    <lineage>
        <taxon>Eukaryota</taxon>
        <taxon>Sar</taxon>
        <taxon>Alveolata</taxon>
        <taxon>Perkinsozoa</taxon>
        <taxon>Perkinsea</taxon>
        <taxon>Perkinsida</taxon>
        <taxon>Perkinsidae</taxon>
        <taxon>Perkinsus</taxon>
    </lineage>
</organism>
<evidence type="ECO:0000313" key="3">
    <source>
        <dbReference type="Proteomes" id="UP000553632"/>
    </source>
</evidence>
<dbReference type="Proteomes" id="UP000574390">
    <property type="component" value="Unassembled WGS sequence"/>
</dbReference>